<evidence type="ECO:0000313" key="4">
    <source>
        <dbReference type="EMBL" id="PNY27707.1"/>
    </source>
</evidence>
<feature type="transmembrane region" description="Helical" evidence="2">
    <location>
        <begin position="161"/>
        <end position="179"/>
    </location>
</feature>
<gene>
    <name evidence="4" type="ORF">TCAP_02365</name>
</gene>
<keyword evidence="5" id="KW-1185">Reference proteome</keyword>
<reference evidence="4 5" key="1">
    <citation type="submission" date="2017-08" db="EMBL/GenBank/DDBJ databases">
        <title>Harnessing the power of phylogenomics to disentangle the directionality and signatures of interkingdom host jumping in the parasitic fungal genus Tolypocladium.</title>
        <authorList>
            <person name="Quandt C.A."/>
            <person name="Patterson W."/>
            <person name="Spatafora J.W."/>
        </authorList>
    </citation>
    <scope>NUCLEOTIDE SEQUENCE [LARGE SCALE GENOMIC DNA]</scope>
    <source>
        <strain evidence="4 5">CBS 113982</strain>
    </source>
</reference>
<keyword evidence="2" id="KW-0472">Membrane</keyword>
<dbReference type="STRING" id="45235.A0A2K3QJI0"/>
<feature type="transmembrane region" description="Helical" evidence="2">
    <location>
        <begin position="52"/>
        <end position="73"/>
    </location>
</feature>
<feature type="transmembrane region" description="Helical" evidence="2">
    <location>
        <begin position="199"/>
        <end position="220"/>
    </location>
</feature>
<feature type="transmembrane region" description="Helical" evidence="2">
    <location>
        <begin position="20"/>
        <end position="40"/>
    </location>
</feature>
<proteinExistence type="predicted"/>
<evidence type="ECO:0000259" key="3">
    <source>
        <dbReference type="Pfam" id="PF24802"/>
    </source>
</evidence>
<feature type="compositionally biased region" description="Polar residues" evidence="1">
    <location>
        <begin position="360"/>
        <end position="371"/>
    </location>
</feature>
<keyword evidence="2" id="KW-0812">Transmembrane</keyword>
<keyword evidence="2" id="KW-1133">Transmembrane helix</keyword>
<feature type="transmembrane region" description="Helical" evidence="2">
    <location>
        <begin position="120"/>
        <end position="141"/>
    </location>
</feature>
<dbReference type="EMBL" id="NRSZ01000357">
    <property type="protein sequence ID" value="PNY27707.1"/>
    <property type="molecule type" value="Genomic_DNA"/>
</dbReference>
<dbReference type="OrthoDB" id="405906at2759"/>
<sequence>MPAGDEVVQGEGGHGSDHGYWSVIVVFLSVALFNVLELNFMIAVTFKRFRGLYFWSFLVATWGVAFNAVGYLLRDRQANISGYVYSTIILVGWCTMTTGQSLVLYSRLHFVLHNPTRLRWVLIMIIVDAIWLGVPIIILVYGTNSSKSETFMLPYSIFEKLQLSVFFVQEIIISGLYIYETSKLLKLQRGVASNPKRRVMTHLMIVNIFIVMLDLSILGLEFSDHYDIQTAWKPLVYSVKLKVEFSVLNRLVEFSQHLRTGGPLQPTANSVNDVALERYIRNSTRGPADRETEYRIRIGAEPVSKVDQPPGFDAVKTTAVTVTHTGRQFGRGSREVHENGVSAGHSSPVDDIQEGPCCASSVSSEVQFARR</sequence>
<evidence type="ECO:0000256" key="2">
    <source>
        <dbReference type="SAM" id="Phobius"/>
    </source>
</evidence>
<accession>A0A2K3QJI0</accession>
<dbReference type="PANTHER" id="PTHR37013">
    <property type="entry name" value="INTEGRAL MEMBRANE PROTEIN (AFU_ORTHOLOGUE AFUA_1G05950)-RELATED"/>
    <property type="match status" value="1"/>
</dbReference>
<name>A0A2K3QJI0_9HYPO</name>
<protein>
    <recommendedName>
        <fullName evidence="3">DUF7703 domain-containing protein</fullName>
    </recommendedName>
</protein>
<evidence type="ECO:0000313" key="5">
    <source>
        <dbReference type="Proteomes" id="UP000236621"/>
    </source>
</evidence>
<dbReference type="InterPro" id="IPR056120">
    <property type="entry name" value="DUF7703"/>
</dbReference>
<feature type="region of interest" description="Disordered" evidence="1">
    <location>
        <begin position="329"/>
        <end position="371"/>
    </location>
</feature>
<dbReference type="Pfam" id="PF24802">
    <property type="entry name" value="DUF7703"/>
    <property type="match status" value="1"/>
</dbReference>
<organism evidence="4 5">
    <name type="scientific">Tolypocladium capitatum</name>
    <dbReference type="NCBI Taxonomy" id="45235"/>
    <lineage>
        <taxon>Eukaryota</taxon>
        <taxon>Fungi</taxon>
        <taxon>Dikarya</taxon>
        <taxon>Ascomycota</taxon>
        <taxon>Pezizomycotina</taxon>
        <taxon>Sordariomycetes</taxon>
        <taxon>Hypocreomycetidae</taxon>
        <taxon>Hypocreales</taxon>
        <taxon>Ophiocordycipitaceae</taxon>
        <taxon>Tolypocladium</taxon>
    </lineage>
</organism>
<dbReference type="AlphaFoldDB" id="A0A2K3QJI0"/>
<dbReference type="Proteomes" id="UP000236621">
    <property type="component" value="Unassembled WGS sequence"/>
</dbReference>
<dbReference type="PANTHER" id="PTHR37013:SF3">
    <property type="entry name" value="INTEGRAL MEMBRANE PROTEIN (AFU_ORTHOLOGUE AFUA_1G05950)"/>
    <property type="match status" value="1"/>
</dbReference>
<feature type="transmembrane region" description="Helical" evidence="2">
    <location>
        <begin position="85"/>
        <end position="108"/>
    </location>
</feature>
<evidence type="ECO:0000256" key="1">
    <source>
        <dbReference type="SAM" id="MobiDB-lite"/>
    </source>
</evidence>
<comment type="caution">
    <text evidence="4">The sequence shown here is derived from an EMBL/GenBank/DDBJ whole genome shotgun (WGS) entry which is preliminary data.</text>
</comment>
<feature type="domain" description="DUF7703" evidence="3">
    <location>
        <begin position="23"/>
        <end position="256"/>
    </location>
</feature>